<dbReference type="InterPro" id="IPR005904">
    <property type="entry name" value="Hxn_phspho_trans"/>
</dbReference>
<evidence type="ECO:0000256" key="4">
    <source>
        <dbReference type="ARBA" id="ARBA00008391"/>
    </source>
</evidence>
<dbReference type="EC" id="2.4.2.8" evidence="5 13"/>
<dbReference type="SUPFAM" id="SSF53271">
    <property type="entry name" value="PRTase-like"/>
    <property type="match status" value="1"/>
</dbReference>
<evidence type="ECO:0000256" key="5">
    <source>
        <dbReference type="ARBA" id="ARBA00011895"/>
    </source>
</evidence>
<comment type="catalytic activity">
    <reaction evidence="13">
        <text>IMP + diphosphate = hypoxanthine + 5-phospho-alpha-D-ribose 1-diphosphate</text>
        <dbReference type="Rhea" id="RHEA:17973"/>
        <dbReference type="ChEBI" id="CHEBI:17368"/>
        <dbReference type="ChEBI" id="CHEBI:33019"/>
        <dbReference type="ChEBI" id="CHEBI:58017"/>
        <dbReference type="ChEBI" id="CHEBI:58053"/>
        <dbReference type="EC" id="2.4.2.8"/>
    </reaction>
</comment>
<keyword evidence="9 13" id="KW-0479">Metal-binding</keyword>
<comment type="cofactor">
    <cofactor evidence="1 13">
        <name>Mg(2+)</name>
        <dbReference type="ChEBI" id="CHEBI:18420"/>
    </cofactor>
</comment>
<protein>
    <recommendedName>
        <fullName evidence="5 13">Hypoxanthine phosphoribosyltransferase</fullName>
        <ecNumber evidence="5 13">2.4.2.8</ecNumber>
    </recommendedName>
</protein>
<evidence type="ECO:0000256" key="13">
    <source>
        <dbReference type="RuleBase" id="RU364099"/>
    </source>
</evidence>
<evidence type="ECO:0000256" key="3">
    <source>
        <dbReference type="ARBA" id="ARBA00004669"/>
    </source>
</evidence>
<dbReference type="GO" id="GO:0006166">
    <property type="term" value="P:purine ribonucleoside salvage"/>
    <property type="evidence" value="ECO:0007669"/>
    <property type="project" value="UniProtKB-KW"/>
</dbReference>
<dbReference type="CDD" id="cd06223">
    <property type="entry name" value="PRTases_typeI"/>
    <property type="match status" value="1"/>
</dbReference>
<dbReference type="GO" id="GO:0032263">
    <property type="term" value="P:GMP salvage"/>
    <property type="evidence" value="ECO:0007669"/>
    <property type="project" value="TreeGrafter"/>
</dbReference>
<dbReference type="NCBIfam" id="TIGR01203">
    <property type="entry name" value="HGPRTase"/>
    <property type="match status" value="1"/>
</dbReference>
<evidence type="ECO:0000256" key="2">
    <source>
        <dbReference type="ARBA" id="ARBA00004496"/>
    </source>
</evidence>
<evidence type="ECO:0000256" key="10">
    <source>
        <dbReference type="ARBA" id="ARBA00022726"/>
    </source>
</evidence>
<evidence type="ECO:0000256" key="7">
    <source>
        <dbReference type="ARBA" id="ARBA00022676"/>
    </source>
</evidence>
<dbReference type="GO" id="GO:0006178">
    <property type="term" value="P:guanine salvage"/>
    <property type="evidence" value="ECO:0007669"/>
    <property type="project" value="TreeGrafter"/>
</dbReference>
<dbReference type="Proteomes" id="UP001174909">
    <property type="component" value="Unassembled WGS sequence"/>
</dbReference>
<dbReference type="InterPro" id="IPR000836">
    <property type="entry name" value="PRTase_dom"/>
</dbReference>
<evidence type="ECO:0000256" key="12">
    <source>
        <dbReference type="ARBA" id="ARBA00022842"/>
    </source>
</evidence>
<dbReference type="GO" id="GO:0005829">
    <property type="term" value="C:cytosol"/>
    <property type="evidence" value="ECO:0007669"/>
    <property type="project" value="TreeGrafter"/>
</dbReference>
<evidence type="ECO:0000256" key="11">
    <source>
        <dbReference type="ARBA" id="ARBA00022741"/>
    </source>
</evidence>
<dbReference type="FunFam" id="3.40.50.2020:FF:000006">
    <property type="entry name" value="Hypoxanthine phosphoribosyltransferase"/>
    <property type="match status" value="1"/>
</dbReference>
<keyword evidence="11 13" id="KW-0547">Nucleotide-binding</keyword>
<dbReference type="InterPro" id="IPR029057">
    <property type="entry name" value="PRTase-like"/>
</dbReference>
<keyword evidence="8 13" id="KW-0808">Transferase</keyword>
<dbReference type="InterPro" id="IPR050408">
    <property type="entry name" value="HGPRT"/>
</dbReference>
<dbReference type="AlphaFoldDB" id="A0AA35R0V6"/>
<dbReference type="GO" id="GO:0000287">
    <property type="term" value="F:magnesium ion binding"/>
    <property type="evidence" value="ECO:0007669"/>
    <property type="project" value="TreeGrafter"/>
</dbReference>
<keyword evidence="7 13" id="KW-0328">Glycosyltransferase</keyword>
<dbReference type="GO" id="GO:0032264">
    <property type="term" value="P:IMP salvage"/>
    <property type="evidence" value="ECO:0007669"/>
    <property type="project" value="TreeGrafter"/>
</dbReference>
<dbReference type="GO" id="GO:0000166">
    <property type="term" value="F:nucleotide binding"/>
    <property type="evidence" value="ECO:0007669"/>
    <property type="project" value="UniProtKB-KW"/>
</dbReference>
<keyword evidence="16" id="KW-1185">Reference proteome</keyword>
<dbReference type="PANTHER" id="PTHR43340">
    <property type="entry name" value="HYPOXANTHINE-GUANINE PHOSPHORIBOSYLTRANSFERASE"/>
    <property type="match status" value="1"/>
</dbReference>
<dbReference type="Gene3D" id="3.40.50.2020">
    <property type="match status" value="1"/>
</dbReference>
<dbReference type="Pfam" id="PF00156">
    <property type="entry name" value="Pribosyltran"/>
    <property type="match status" value="1"/>
</dbReference>
<comment type="subcellular location">
    <subcellularLocation>
        <location evidence="2 13">Cytoplasm</location>
    </subcellularLocation>
</comment>
<gene>
    <name evidence="15" type="ORF">GBAR_LOCUS2324</name>
</gene>
<evidence type="ECO:0000256" key="1">
    <source>
        <dbReference type="ARBA" id="ARBA00001946"/>
    </source>
</evidence>
<comment type="similarity">
    <text evidence="4 13">Belongs to the purine/pyrimidine phosphoribosyltransferase family.</text>
</comment>
<keyword evidence="12 13" id="KW-0460">Magnesium</keyword>
<proteinExistence type="inferred from homology"/>
<dbReference type="GO" id="GO:0046100">
    <property type="term" value="P:hypoxanthine metabolic process"/>
    <property type="evidence" value="ECO:0007669"/>
    <property type="project" value="TreeGrafter"/>
</dbReference>
<dbReference type="PANTHER" id="PTHR43340:SF1">
    <property type="entry name" value="HYPOXANTHINE PHOSPHORIBOSYLTRANSFERASE"/>
    <property type="match status" value="1"/>
</dbReference>
<evidence type="ECO:0000313" key="15">
    <source>
        <dbReference type="EMBL" id="CAI7998098.1"/>
    </source>
</evidence>
<name>A0AA35R0V6_GEOBA</name>
<evidence type="ECO:0000259" key="14">
    <source>
        <dbReference type="Pfam" id="PF00156"/>
    </source>
</evidence>
<sequence length="175" mass="19414">MRRDGLSVLIPEDELRAGVATLAREIDRDYATTGVVIVCVLKGAAIFTADLLRVLRAEVHRVEFVRASSYGSGTESSGDVRLAGTLDPGHVSGQHVLIVDDIADTGYTCLAVKDYIRSLGPASLRYCTLLDKPERREVDVQYEYVGFTIPNRFVVGYGMDFDERYRGLPAIYYFP</sequence>
<evidence type="ECO:0000313" key="16">
    <source>
        <dbReference type="Proteomes" id="UP001174909"/>
    </source>
</evidence>
<organism evidence="15 16">
    <name type="scientific">Geodia barretti</name>
    <name type="common">Barrett's horny sponge</name>
    <dbReference type="NCBI Taxonomy" id="519541"/>
    <lineage>
        <taxon>Eukaryota</taxon>
        <taxon>Metazoa</taxon>
        <taxon>Porifera</taxon>
        <taxon>Demospongiae</taxon>
        <taxon>Heteroscleromorpha</taxon>
        <taxon>Tetractinellida</taxon>
        <taxon>Astrophorina</taxon>
        <taxon>Geodiidae</taxon>
        <taxon>Geodia</taxon>
    </lineage>
</organism>
<evidence type="ECO:0000256" key="9">
    <source>
        <dbReference type="ARBA" id="ARBA00022723"/>
    </source>
</evidence>
<accession>A0AA35R0V6</accession>
<reference evidence="15" key="1">
    <citation type="submission" date="2023-03" db="EMBL/GenBank/DDBJ databases">
        <authorList>
            <person name="Steffen K."/>
            <person name="Cardenas P."/>
        </authorList>
    </citation>
    <scope>NUCLEOTIDE SEQUENCE</scope>
</reference>
<keyword evidence="10 13" id="KW-0660">Purine salvage</keyword>
<evidence type="ECO:0000256" key="8">
    <source>
        <dbReference type="ARBA" id="ARBA00022679"/>
    </source>
</evidence>
<dbReference type="GO" id="GO:0004422">
    <property type="term" value="F:hypoxanthine phosphoribosyltransferase activity"/>
    <property type="evidence" value="ECO:0007669"/>
    <property type="project" value="InterPro"/>
</dbReference>
<comment type="caution">
    <text evidence="15">The sequence shown here is derived from an EMBL/GenBank/DDBJ whole genome shotgun (WGS) entry which is preliminary data.</text>
</comment>
<evidence type="ECO:0000256" key="6">
    <source>
        <dbReference type="ARBA" id="ARBA00022490"/>
    </source>
</evidence>
<dbReference type="EMBL" id="CASHTH010000343">
    <property type="protein sequence ID" value="CAI7998098.1"/>
    <property type="molecule type" value="Genomic_DNA"/>
</dbReference>
<keyword evidence="6 13" id="KW-0963">Cytoplasm</keyword>
<comment type="pathway">
    <text evidence="3 13">Purine metabolism; IMP biosynthesis via salvage pathway; IMP from hypoxanthine: step 1/1.</text>
</comment>
<feature type="domain" description="Phosphoribosyltransferase" evidence="14">
    <location>
        <begin position="16"/>
        <end position="161"/>
    </location>
</feature>